<dbReference type="PRINTS" id="PR01035">
    <property type="entry name" value="TCRTETA"/>
</dbReference>
<feature type="transmembrane region" description="Helical" evidence="7">
    <location>
        <begin position="190"/>
        <end position="212"/>
    </location>
</feature>
<evidence type="ECO:0000256" key="5">
    <source>
        <dbReference type="ARBA" id="ARBA00023136"/>
    </source>
</evidence>
<evidence type="ECO:0000256" key="1">
    <source>
        <dbReference type="ARBA" id="ARBA00004141"/>
    </source>
</evidence>
<proteinExistence type="predicted"/>
<evidence type="ECO:0000256" key="4">
    <source>
        <dbReference type="ARBA" id="ARBA00022989"/>
    </source>
</evidence>
<feature type="transmembrane region" description="Helical" evidence="7">
    <location>
        <begin position="133"/>
        <end position="152"/>
    </location>
</feature>
<dbReference type="Pfam" id="PF07690">
    <property type="entry name" value="MFS_1"/>
    <property type="match status" value="1"/>
</dbReference>
<evidence type="ECO:0000256" key="6">
    <source>
        <dbReference type="SAM" id="MobiDB-lite"/>
    </source>
</evidence>
<sequence length="497" mass="53489">MPASSTKTDTSPTIKAADETTPLLTHVDPMPIAEPGDPSHQHGHIENGSEDEDKNKPLPKAQIFLLCYAVSVAPIAFFSIFPYVNFMIERIGSVDKEDVGFYSGLVESLFSATQMCVMILWGKASDRYGRKPILVISLMGLAVATVLFGLSRSLWQMVLFRCLGGVFAGTVVTVRTMLSENSTKHTQARAFSLFAFATNLGIFFGPLIGGALERPADKFTSTFGKAQFWHHYPYALPNIVIAAIALSAAATTMLFVKETLHVDGDGKKAAKSTMSTWELISYPGVMRVLAVYNYVMLMAFTFTAVFPVAQYTPIDMGGLGFTPELIAACTALNGVSQAAWVLIVFPMLHKRVGTGGVLWLCASAWPVLFIVGPVYNLLLRYGQTTLFWVTGPPLVALASGVSMAFTCVQLALNDISPSHETLGTLNAVALAAQSGLRSIAPALATSIYAIGVKYRILGGQLFWLCQVILAFGLFGLLKLLPAKARGDVKPKHSNGSA</sequence>
<dbReference type="SUPFAM" id="SSF103473">
    <property type="entry name" value="MFS general substrate transporter"/>
    <property type="match status" value="1"/>
</dbReference>
<dbReference type="PANTHER" id="PTHR23504">
    <property type="entry name" value="MAJOR FACILITATOR SUPERFAMILY DOMAIN-CONTAINING PROTEIN 10"/>
    <property type="match status" value="1"/>
</dbReference>
<reference evidence="9" key="1">
    <citation type="submission" date="2021-07" db="EMBL/GenBank/DDBJ databases">
        <title>Genome Resource of American Ginseng Black Spot Pathogen Alternaria panax.</title>
        <authorList>
            <person name="Qiu C."/>
            <person name="Wang W."/>
            <person name="Liu Z."/>
        </authorList>
    </citation>
    <scope>NUCLEOTIDE SEQUENCE</scope>
    <source>
        <strain evidence="9">BNCC115425</strain>
    </source>
</reference>
<evidence type="ECO:0000259" key="8">
    <source>
        <dbReference type="PROSITE" id="PS50850"/>
    </source>
</evidence>
<dbReference type="InterPro" id="IPR036259">
    <property type="entry name" value="MFS_trans_sf"/>
</dbReference>
<keyword evidence="2" id="KW-0813">Transport</keyword>
<dbReference type="PROSITE" id="PS50850">
    <property type="entry name" value="MFS"/>
    <property type="match status" value="1"/>
</dbReference>
<comment type="subcellular location">
    <subcellularLocation>
        <location evidence="1">Membrane</location>
        <topology evidence="1">Multi-pass membrane protein</topology>
    </subcellularLocation>
</comment>
<feature type="transmembrane region" description="Helical" evidence="7">
    <location>
        <begin position="63"/>
        <end position="81"/>
    </location>
</feature>
<name>A0AAD4NTN4_9PLEO</name>
<dbReference type="Proteomes" id="UP001199106">
    <property type="component" value="Unassembled WGS sequence"/>
</dbReference>
<feature type="transmembrane region" description="Helical" evidence="7">
    <location>
        <begin position="158"/>
        <end position="178"/>
    </location>
</feature>
<evidence type="ECO:0000313" key="10">
    <source>
        <dbReference type="Proteomes" id="UP001199106"/>
    </source>
</evidence>
<dbReference type="EMBL" id="JAANER010000001">
    <property type="protein sequence ID" value="KAG9195351.1"/>
    <property type="molecule type" value="Genomic_DNA"/>
</dbReference>
<feature type="compositionally biased region" description="Basic and acidic residues" evidence="6">
    <location>
        <begin position="37"/>
        <end position="47"/>
    </location>
</feature>
<feature type="transmembrane region" description="Helical" evidence="7">
    <location>
        <begin position="277"/>
        <end position="305"/>
    </location>
</feature>
<dbReference type="Gene3D" id="1.20.1250.20">
    <property type="entry name" value="MFS general substrate transporter like domains"/>
    <property type="match status" value="1"/>
</dbReference>
<feature type="transmembrane region" description="Helical" evidence="7">
    <location>
        <begin position="357"/>
        <end position="375"/>
    </location>
</feature>
<feature type="transmembrane region" description="Helical" evidence="7">
    <location>
        <begin position="461"/>
        <end position="480"/>
    </location>
</feature>
<gene>
    <name evidence="9" type="ORF">G6011_00472</name>
</gene>
<feature type="transmembrane region" description="Helical" evidence="7">
    <location>
        <begin position="232"/>
        <end position="256"/>
    </location>
</feature>
<keyword evidence="5 7" id="KW-0472">Membrane</keyword>
<dbReference type="InterPro" id="IPR001958">
    <property type="entry name" value="Tet-R_TetA/multi-R_MdtG-like"/>
</dbReference>
<organism evidence="9 10">
    <name type="scientific">Alternaria panax</name>
    <dbReference type="NCBI Taxonomy" id="48097"/>
    <lineage>
        <taxon>Eukaryota</taxon>
        <taxon>Fungi</taxon>
        <taxon>Dikarya</taxon>
        <taxon>Ascomycota</taxon>
        <taxon>Pezizomycotina</taxon>
        <taxon>Dothideomycetes</taxon>
        <taxon>Pleosporomycetidae</taxon>
        <taxon>Pleosporales</taxon>
        <taxon>Pleosporineae</taxon>
        <taxon>Pleosporaceae</taxon>
        <taxon>Alternaria</taxon>
        <taxon>Alternaria sect. Panax</taxon>
    </lineage>
</organism>
<dbReference type="GO" id="GO:0022857">
    <property type="term" value="F:transmembrane transporter activity"/>
    <property type="evidence" value="ECO:0007669"/>
    <property type="project" value="InterPro"/>
</dbReference>
<feature type="domain" description="Major facilitator superfamily (MFS) profile" evidence="8">
    <location>
        <begin position="62"/>
        <end position="484"/>
    </location>
</feature>
<evidence type="ECO:0000256" key="3">
    <source>
        <dbReference type="ARBA" id="ARBA00022692"/>
    </source>
</evidence>
<dbReference type="AlphaFoldDB" id="A0AAD4NTN4"/>
<evidence type="ECO:0000256" key="7">
    <source>
        <dbReference type="SAM" id="Phobius"/>
    </source>
</evidence>
<dbReference type="PANTHER" id="PTHR23504:SF3">
    <property type="entry name" value="MAJOR FACILITATOR SUPERFAMILY (MFS) PROFILE DOMAIN-CONTAINING PROTEIN"/>
    <property type="match status" value="1"/>
</dbReference>
<keyword evidence="10" id="KW-1185">Reference proteome</keyword>
<dbReference type="InterPro" id="IPR020846">
    <property type="entry name" value="MFS_dom"/>
</dbReference>
<evidence type="ECO:0000256" key="2">
    <source>
        <dbReference type="ARBA" id="ARBA00022448"/>
    </source>
</evidence>
<protein>
    <recommendedName>
        <fullName evidence="8">Major facilitator superfamily (MFS) profile domain-containing protein</fullName>
    </recommendedName>
</protein>
<keyword evidence="4 7" id="KW-1133">Transmembrane helix</keyword>
<feature type="region of interest" description="Disordered" evidence="6">
    <location>
        <begin position="1"/>
        <end position="54"/>
    </location>
</feature>
<accession>A0AAD4NTN4</accession>
<comment type="caution">
    <text evidence="9">The sequence shown here is derived from an EMBL/GenBank/DDBJ whole genome shotgun (WGS) entry which is preliminary data.</text>
</comment>
<dbReference type="InterPro" id="IPR011701">
    <property type="entry name" value="MFS"/>
</dbReference>
<dbReference type="CDD" id="cd17330">
    <property type="entry name" value="MFS_SLC46_TetA_like"/>
    <property type="match status" value="1"/>
</dbReference>
<feature type="compositionally biased region" description="Polar residues" evidence="6">
    <location>
        <begin position="1"/>
        <end position="13"/>
    </location>
</feature>
<evidence type="ECO:0000313" key="9">
    <source>
        <dbReference type="EMBL" id="KAG9195351.1"/>
    </source>
</evidence>
<keyword evidence="3 7" id="KW-0812">Transmembrane</keyword>
<feature type="transmembrane region" description="Helical" evidence="7">
    <location>
        <begin position="387"/>
        <end position="412"/>
    </location>
</feature>
<dbReference type="GO" id="GO:0016020">
    <property type="term" value="C:membrane"/>
    <property type="evidence" value="ECO:0007669"/>
    <property type="project" value="UniProtKB-SubCell"/>
</dbReference>
<feature type="transmembrane region" description="Helical" evidence="7">
    <location>
        <begin position="101"/>
        <end position="121"/>
    </location>
</feature>